<reference evidence="2" key="1">
    <citation type="journal article" date="2021" name="Proc. Natl. Acad. Sci. U.S.A.">
        <title>A Catalog of Tens of Thousands of Viruses from Human Metagenomes Reveals Hidden Associations with Chronic Diseases.</title>
        <authorList>
            <person name="Tisza M.J."/>
            <person name="Buck C.B."/>
        </authorList>
    </citation>
    <scope>NUCLEOTIDE SEQUENCE</scope>
    <source>
        <strain evidence="2">CtRQZ5</strain>
    </source>
</reference>
<feature type="transmembrane region" description="Helical" evidence="1">
    <location>
        <begin position="21"/>
        <end position="42"/>
    </location>
</feature>
<name>A0A8S5LXR1_9CAUD</name>
<proteinExistence type="predicted"/>
<organism evidence="2">
    <name type="scientific">CrAss-like virus sp. ctRQZ5</name>
    <dbReference type="NCBI Taxonomy" id="2826824"/>
    <lineage>
        <taxon>Viruses</taxon>
        <taxon>Duplodnaviria</taxon>
        <taxon>Heunggongvirae</taxon>
        <taxon>Uroviricota</taxon>
        <taxon>Caudoviricetes</taxon>
        <taxon>Crassvirales</taxon>
    </lineage>
</organism>
<evidence type="ECO:0000256" key="1">
    <source>
        <dbReference type="SAM" id="Phobius"/>
    </source>
</evidence>
<evidence type="ECO:0000313" key="2">
    <source>
        <dbReference type="EMBL" id="DAD74756.1"/>
    </source>
</evidence>
<keyword evidence="1" id="KW-0472">Membrane</keyword>
<protein>
    <submittedName>
        <fullName evidence="2">Uncharacterized protein</fullName>
    </submittedName>
</protein>
<dbReference type="EMBL" id="BK014764">
    <property type="protein sequence ID" value="DAD74756.1"/>
    <property type="molecule type" value="Genomic_DNA"/>
</dbReference>
<keyword evidence="1" id="KW-0812">Transmembrane</keyword>
<sequence>MIIIVNKVRHRVVSISSITNIYSFSYYIWSPIHVIVYVRWIFSIFNI</sequence>
<accession>A0A8S5LXR1</accession>
<keyword evidence="1" id="KW-1133">Transmembrane helix</keyword>